<evidence type="ECO:0000256" key="8">
    <source>
        <dbReference type="ARBA" id="ARBA00031282"/>
    </source>
</evidence>
<evidence type="ECO:0000313" key="13">
    <source>
        <dbReference type="EMBL" id="QHQ34067.1"/>
    </source>
</evidence>
<dbReference type="InterPro" id="IPR050231">
    <property type="entry name" value="Iron_ascorbate_oxido_reductase"/>
</dbReference>
<reference evidence="13 14" key="1">
    <citation type="submission" date="2019-12" db="EMBL/GenBank/DDBJ databases">
        <title>Complete genome sequence of Algicella marina strain 9Alg 56(T) isolated from the red alga Tichocarpus crinitus.</title>
        <authorList>
            <person name="Kim S.-G."/>
            <person name="Nedashkovskaya O.I."/>
        </authorList>
    </citation>
    <scope>NUCLEOTIDE SEQUENCE [LARGE SCALE GENOMIC DNA]</scope>
    <source>
        <strain evidence="13 14">9Alg 56</strain>
    </source>
</reference>
<comment type="pathway">
    <text evidence="2">Alkene biosynthesis; ethylene biosynthesis via 2-oxoglutarate.</text>
</comment>
<comment type="similarity">
    <text evidence="11">Belongs to the iron/ascorbate-dependent oxidoreductase family.</text>
</comment>
<evidence type="ECO:0000259" key="12">
    <source>
        <dbReference type="PROSITE" id="PS51471"/>
    </source>
</evidence>
<dbReference type="InterPro" id="IPR044861">
    <property type="entry name" value="IPNS-like_FE2OG_OXY"/>
</dbReference>
<dbReference type="PRINTS" id="PR00682">
    <property type="entry name" value="IPNSYNTHASE"/>
</dbReference>
<dbReference type="PROSITE" id="PS51471">
    <property type="entry name" value="FE2OG_OXY"/>
    <property type="match status" value="1"/>
</dbReference>
<dbReference type="AlphaFoldDB" id="A0A6P1SWC3"/>
<dbReference type="InterPro" id="IPR027443">
    <property type="entry name" value="IPNS-like_sf"/>
</dbReference>
<keyword evidence="11" id="KW-0408">Iron</keyword>
<comment type="catalytic activity">
    <reaction evidence="10">
        <text>L-arginine + 2-oxoglutarate + O2 = guanidine + L-glutamate 5-semialdehyde + succinate + CO2</text>
        <dbReference type="Rhea" id="RHEA:31535"/>
        <dbReference type="ChEBI" id="CHEBI:15379"/>
        <dbReference type="ChEBI" id="CHEBI:16526"/>
        <dbReference type="ChEBI" id="CHEBI:16810"/>
        <dbReference type="ChEBI" id="CHEBI:30031"/>
        <dbReference type="ChEBI" id="CHEBI:30087"/>
        <dbReference type="ChEBI" id="CHEBI:32682"/>
        <dbReference type="ChEBI" id="CHEBI:58066"/>
        <dbReference type="EC" id="1.14.20.7"/>
    </reaction>
</comment>
<dbReference type="Pfam" id="PF03171">
    <property type="entry name" value="2OG-FeII_Oxy"/>
    <property type="match status" value="1"/>
</dbReference>
<sequence length="307" mass="33567">MIPILDYSRFTGSDSAGFVADFGRACRDTGFVVIANPPVSSTLRTRAFEMSRSFFASPLADKVEMSIARSPHNRGYSQVGEEFLDEKSGIRDSKEAFNIGLDLAEDDPRILAGEPFRGVNLWPDLPGFRDTMLAYFDAVHAFGVQLHRAIALDLGIEEDFFAGHLDQPLATLRLLRYPAATGAPGEIGAGEHTDYGTITLLTTDGVPGLQVRPRDGAWIDVPQVEDAYIINIADLLMRWSNDVYVSTPHRVLPPPAERYSLAFFLDPNPDSVITALPGTGAAKYPPVTGADYLASRLNATYEHKFGT</sequence>
<evidence type="ECO:0000256" key="11">
    <source>
        <dbReference type="RuleBase" id="RU003682"/>
    </source>
</evidence>
<comment type="cofactor">
    <cofactor evidence="1">
        <name>Fe(2+)</name>
        <dbReference type="ChEBI" id="CHEBI:29033"/>
    </cofactor>
</comment>
<dbReference type="GO" id="GO:0102276">
    <property type="term" value="F:2-oxoglutarate oxygenase/decarboxylase (ethylene-forming) activity"/>
    <property type="evidence" value="ECO:0007669"/>
    <property type="project" value="UniProtKB-EC"/>
</dbReference>
<dbReference type="KEGG" id="amaq:GO499_02135"/>
<dbReference type="InterPro" id="IPR026992">
    <property type="entry name" value="DIOX_N"/>
</dbReference>
<keyword evidence="14" id="KW-1185">Reference proteome</keyword>
<feature type="domain" description="Fe2OG dioxygenase" evidence="12">
    <location>
        <begin position="164"/>
        <end position="267"/>
    </location>
</feature>
<evidence type="ECO:0000313" key="14">
    <source>
        <dbReference type="Proteomes" id="UP000464495"/>
    </source>
</evidence>
<comment type="catalytic activity">
    <reaction evidence="9">
        <text>2-oxoglutarate + O2 + 2 H(+) = ethene + 3 CO2 + H2O</text>
        <dbReference type="Rhea" id="RHEA:31523"/>
        <dbReference type="ChEBI" id="CHEBI:15377"/>
        <dbReference type="ChEBI" id="CHEBI:15378"/>
        <dbReference type="ChEBI" id="CHEBI:15379"/>
        <dbReference type="ChEBI" id="CHEBI:16526"/>
        <dbReference type="ChEBI" id="CHEBI:16810"/>
        <dbReference type="ChEBI" id="CHEBI:18153"/>
        <dbReference type="EC" id="1.13.12.19"/>
    </reaction>
</comment>
<evidence type="ECO:0000256" key="6">
    <source>
        <dbReference type="ARBA" id="ARBA00022666"/>
    </source>
</evidence>
<dbReference type="PANTHER" id="PTHR47990">
    <property type="entry name" value="2-OXOGLUTARATE (2OG) AND FE(II)-DEPENDENT OXYGENASE SUPERFAMILY PROTEIN-RELATED"/>
    <property type="match status" value="1"/>
</dbReference>
<evidence type="ECO:0000256" key="5">
    <source>
        <dbReference type="ARBA" id="ARBA00019045"/>
    </source>
</evidence>
<evidence type="ECO:0000256" key="3">
    <source>
        <dbReference type="ARBA" id="ARBA00012293"/>
    </source>
</evidence>
<keyword evidence="11" id="KW-0560">Oxidoreductase</keyword>
<organism evidence="13 14">
    <name type="scientific">Algicella marina</name>
    <dbReference type="NCBI Taxonomy" id="2683284"/>
    <lineage>
        <taxon>Bacteria</taxon>
        <taxon>Pseudomonadati</taxon>
        <taxon>Pseudomonadota</taxon>
        <taxon>Alphaproteobacteria</taxon>
        <taxon>Rhodobacterales</taxon>
        <taxon>Paracoccaceae</taxon>
        <taxon>Algicella</taxon>
    </lineage>
</organism>
<dbReference type="Pfam" id="PF14226">
    <property type="entry name" value="DIOX_N"/>
    <property type="match status" value="1"/>
</dbReference>
<evidence type="ECO:0000256" key="2">
    <source>
        <dbReference type="ARBA" id="ARBA00004767"/>
    </source>
</evidence>
<evidence type="ECO:0000256" key="7">
    <source>
        <dbReference type="ARBA" id="ARBA00031011"/>
    </source>
</evidence>
<evidence type="ECO:0000256" key="10">
    <source>
        <dbReference type="ARBA" id="ARBA00049359"/>
    </source>
</evidence>
<dbReference type="EC" id="1.13.12.19" evidence="4"/>
<gene>
    <name evidence="13" type="ORF">GO499_02135</name>
</gene>
<accession>A0A6P1SWC3</accession>
<proteinExistence type="inferred from homology"/>
<evidence type="ECO:0000256" key="1">
    <source>
        <dbReference type="ARBA" id="ARBA00001954"/>
    </source>
</evidence>
<dbReference type="Gene3D" id="2.60.120.330">
    <property type="entry name" value="B-lactam Antibiotic, Isopenicillin N Synthase, Chain"/>
    <property type="match status" value="1"/>
</dbReference>
<dbReference type="SUPFAM" id="SSF51197">
    <property type="entry name" value="Clavaminate synthase-like"/>
    <property type="match status" value="1"/>
</dbReference>
<name>A0A6P1SWC3_9RHOB</name>
<dbReference type="GO" id="GO:0009693">
    <property type="term" value="P:ethylene biosynthetic process"/>
    <property type="evidence" value="ECO:0007669"/>
    <property type="project" value="UniProtKB-KW"/>
</dbReference>
<dbReference type="InterPro" id="IPR005123">
    <property type="entry name" value="Oxoglu/Fe-dep_dioxygenase_dom"/>
</dbReference>
<keyword evidence="6" id="KW-0266">Ethylene biosynthesis</keyword>
<keyword evidence="11" id="KW-0479">Metal-binding</keyword>
<dbReference type="EC" id="1.14.20.7" evidence="3"/>
<evidence type="ECO:0000256" key="9">
    <source>
        <dbReference type="ARBA" id="ARBA00047725"/>
    </source>
</evidence>
<evidence type="ECO:0000256" key="4">
    <source>
        <dbReference type="ARBA" id="ARBA00012531"/>
    </source>
</evidence>
<dbReference type="RefSeq" id="WP_161860638.1">
    <property type="nucleotide sequence ID" value="NZ_CP046620.1"/>
</dbReference>
<dbReference type="GO" id="GO:0046872">
    <property type="term" value="F:metal ion binding"/>
    <property type="evidence" value="ECO:0007669"/>
    <property type="project" value="UniProtKB-KW"/>
</dbReference>
<protein>
    <recommendedName>
        <fullName evidence="5">2-oxoglutarate-dependent ethylene/succinate-forming enzyme</fullName>
        <ecNumber evidence="4">1.13.12.19</ecNumber>
        <ecNumber evidence="3">1.14.20.7</ecNumber>
    </recommendedName>
    <alternativeName>
        <fullName evidence="7">2-oxoglutarate dioxygenase (ethylene-forming)</fullName>
    </alternativeName>
    <alternativeName>
        <fullName evidence="8">2-oxoglutarate/L-arginine monooxygenase/decarboxylase (succinate-forming)</fullName>
    </alternativeName>
</protein>
<dbReference type="Proteomes" id="UP000464495">
    <property type="component" value="Chromosome"/>
</dbReference>
<dbReference type="EMBL" id="CP046620">
    <property type="protein sequence ID" value="QHQ34067.1"/>
    <property type="molecule type" value="Genomic_DNA"/>
</dbReference>